<dbReference type="OrthoDB" id="7220707at2"/>
<dbReference type="EMBL" id="FNWO01000016">
    <property type="protein sequence ID" value="SEH60463.1"/>
    <property type="molecule type" value="Genomic_DNA"/>
</dbReference>
<evidence type="ECO:0000313" key="2">
    <source>
        <dbReference type="Proteomes" id="UP000182983"/>
    </source>
</evidence>
<sequence>MAQETLFICQPYVFGKKGALKPQPPIAFTSEAQASLRAHRIMNGGSVAGIDVVRQTADPDMGDYDEPVFLERLGTVPQSET</sequence>
<reference evidence="2" key="1">
    <citation type="submission" date="2016-10" db="EMBL/GenBank/DDBJ databases">
        <authorList>
            <person name="Varghese N."/>
            <person name="Submissions S."/>
        </authorList>
    </citation>
    <scope>NUCLEOTIDE SEQUENCE [LARGE SCALE GENOMIC DNA]</scope>
    <source>
        <strain evidence="2">DSM 13234</strain>
    </source>
</reference>
<keyword evidence="2" id="KW-1185">Reference proteome</keyword>
<dbReference type="RefSeq" id="WP_074770233.1">
    <property type="nucleotide sequence ID" value="NZ_FNWO01000016.1"/>
</dbReference>
<name>A0A1H6JJ37_MAGFU</name>
<accession>A0A1H6JJ37</accession>
<organism evidence="1 2">
    <name type="scientific">Magnetospirillum fulvum</name>
    <name type="common">Rhodospirillum fulvum</name>
    <dbReference type="NCBI Taxonomy" id="1082"/>
    <lineage>
        <taxon>Bacteria</taxon>
        <taxon>Pseudomonadati</taxon>
        <taxon>Pseudomonadota</taxon>
        <taxon>Alphaproteobacteria</taxon>
        <taxon>Rhodospirillales</taxon>
        <taxon>Rhodospirillaceae</taxon>
        <taxon>Magnetospirillum</taxon>
    </lineage>
</organism>
<protein>
    <submittedName>
        <fullName evidence="1">Uncharacterized protein</fullName>
    </submittedName>
</protein>
<proteinExistence type="predicted"/>
<dbReference type="AlphaFoldDB" id="A0A1H6JJ37"/>
<dbReference type="Proteomes" id="UP000182983">
    <property type="component" value="Unassembled WGS sequence"/>
</dbReference>
<evidence type="ECO:0000313" key="1">
    <source>
        <dbReference type="EMBL" id="SEH60463.1"/>
    </source>
</evidence>
<gene>
    <name evidence="1" type="ORF">SAMN04244559_03134</name>
</gene>